<comment type="caution">
    <text evidence="1">The sequence shown here is derived from an EMBL/GenBank/DDBJ whole genome shotgun (WGS) entry which is preliminary data.</text>
</comment>
<organism evidence="1 2">
    <name type="scientific">Patiriisocius marinus</name>
    <dbReference type="NCBI Taxonomy" id="1397112"/>
    <lineage>
        <taxon>Bacteria</taxon>
        <taxon>Pseudomonadati</taxon>
        <taxon>Bacteroidota</taxon>
        <taxon>Flavobacteriia</taxon>
        <taxon>Flavobacteriales</taxon>
        <taxon>Flavobacteriaceae</taxon>
        <taxon>Patiriisocius</taxon>
    </lineage>
</organism>
<dbReference type="AlphaFoldDB" id="A0A5J4IN11"/>
<accession>A0A5J4IN11</accession>
<dbReference type="OrthoDB" id="378656at2"/>
<dbReference type="EMBL" id="BKCG01000001">
    <property type="protein sequence ID" value="GER58739.1"/>
    <property type="molecule type" value="Genomic_DNA"/>
</dbReference>
<evidence type="ECO:0000313" key="2">
    <source>
        <dbReference type="Proteomes" id="UP000326509"/>
    </source>
</evidence>
<sequence>MKNYDPKMLEIQLKKRLPYRYQWGRKQSDKWDAFTSFIYDTPQWDDFISKLKLSVETLNADKSSLFDYAANRWYNFWSAMAVETIFNSHPSVTHVTNYRDSEKDFYINDMPFDHKTSVFPKHLKNMNPSDKLKVELIEWFYENQSGEKRYHLKNRLFVVVHNTNGEHWKLKADISLLKNAIENYLENYSLEQMHCFTFADTPVYSDIIWVSK</sequence>
<reference evidence="1 2" key="1">
    <citation type="submission" date="2019-08" db="EMBL/GenBank/DDBJ databases">
        <title>Draft genome sequence of Ulvibacter marinus type strain NBRC 109484.</title>
        <authorList>
            <person name="Kawano K."/>
            <person name="Ushijima N."/>
            <person name="Kihara M."/>
            <person name="Itoh H."/>
        </authorList>
    </citation>
    <scope>NUCLEOTIDE SEQUENCE [LARGE SCALE GENOMIC DNA]</scope>
    <source>
        <strain evidence="1 2">NBRC 109484</strain>
    </source>
</reference>
<gene>
    <name evidence="1" type="ORF">ULMA_08470</name>
</gene>
<protein>
    <submittedName>
        <fullName evidence="1">Uncharacterized protein</fullName>
    </submittedName>
</protein>
<dbReference type="Proteomes" id="UP000326509">
    <property type="component" value="Unassembled WGS sequence"/>
</dbReference>
<proteinExistence type="predicted"/>
<name>A0A5J4IN11_9FLAO</name>
<evidence type="ECO:0000313" key="1">
    <source>
        <dbReference type="EMBL" id="GER58739.1"/>
    </source>
</evidence>
<keyword evidence="2" id="KW-1185">Reference proteome</keyword>
<dbReference type="RefSeq" id="WP_151672797.1">
    <property type="nucleotide sequence ID" value="NZ_BKCG01000001.1"/>
</dbReference>